<dbReference type="GO" id="GO:0005743">
    <property type="term" value="C:mitochondrial inner membrane"/>
    <property type="evidence" value="ECO:0007669"/>
    <property type="project" value="UniProtKB-SubCell"/>
</dbReference>
<evidence type="ECO:0000256" key="9">
    <source>
        <dbReference type="ARBA" id="ARBA00023136"/>
    </source>
</evidence>
<protein>
    <recommendedName>
        <fullName evidence="15">Solute carrier family 25 member 40</fullName>
    </recommendedName>
</protein>
<evidence type="ECO:0000256" key="10">
    <source>
        <dbReference type="PROSITE-ProRule" id="PRU00282"/>
    </source>
</evidence>
<evidence type="ECO:0000256" key="3">
    <source>
        <dbReference type="ARBA" id="ARBA00022448"/>
    </source>
</evidence>
<keyword evidence="6" id="KW-0999">Mitochondrion inner membrane</keyword>
<gene>
    <name evidence="13" type="ORF">WA026_011623</name>
</gene>
<dbReference type="Proteomes" id="UP001431783">
    <property type="component" value="Unassembled WGS sequence"/>
</dbReference>
<comment type="similarity">
    <text evidence="2 11">Belongs to the mitochondrial carrier (TC 2.A.29) family.</text>
</comment>
<dbReference type="InterPro" id="IPR023395">
    <property type="entry name" value="MCP_dom_sf"/>
</dbReference>
<keyword evidence="8" id="KW-0496">Mitochondrion</keyword>
<keyword evidence="9 10" id="KW-0472">Membrane</keyword>
<dbReference type="PROSITE" id="PS50920">
    <property type="entry name" value="SOLCAR"/>
    <property type="match status" value="3"/>
</dbReference>
<accession>A0AAW1TMA5</accession>
<dbReference type="AlphaFoldDB" id="A0AAW1TMA5"/>
<evidence type="ECO:0000256" key="8">
    <source>
        <dbReference type="ARBA" id="ARBA00023128"/>
    </source>
</evidence>
<evidence type="ECO:0000256" key="12">
    <source>
        <dbReference type="SAM" id="Phobius"/>
    </source>
</evidence>
<evidence type="ECO:0000313" key="14">
    <source>
        <dbReference type="Proteomes" id="UP001431783"/>
    </source>
</evidence>
<reference evidence="13 14" key="1">
    <citation type="submission" date="2023-03" db="EMBL/GenBank/DDBJ databases">
        <title>Genome insight into feeding habits of ladybird beetles.</title>
        <authorList>
            <person name="Li H.-S."/>
            <person name="Huang Y.-H."/>
            <person name="Pang H."/>
        </authorList>
    </citation>
    <scope>NUCLEOTIDE SEQUENCE [LARGE SCALE GENOMIC DNA]</scope>
    <source>
        <strain evidence="13">SYSU_2023b</strain>
        <tissue evidence="13">Whole body</tissue>
    </source>
</reference>
<organism evidence="13 14">
    <name type="scientific">Henosepilachna vigintioctopunctata</name>
    <dbReference type="NCBI Taxonomy" id="420089"/>
    <lineage>
        <taxon>Eukaryota</taxon>
        <taxon>Metazoa</taxon>
        <taxon>Ecdysozoa</taxon>
        <taxon>Arthropoda</taxon>
        <taxon>Hexapoda</taxon>
        <taxon>Insecta</taxon>
        <taxon>Pterygota</taxon>
        <taxon>Neoptera</taxon>
        <taxon>Endopterygota</taxon>
        <taxon>Coleoptera</taxon>
        <taxon>Polyphaga</taxon>
        <taxon>Cucujiformia</taxon>
        <taxon>Coccinelloidea</taxon>
        <taxon>Coccinellidae</taxon>
        <taxon>Epilachninae</taxon>
        <taxon>Epilachnini</taxon>
        <taxon>Henosepilachna</taxon>
    </lineage>
</organism>
<dbReference type="EMBL" id="JARQZJ010000005">
    <property type="protein sequence ID" value="KAK9871358.1"/>
    <property type="molecule type" value="Genomic_DNA"/>
</dbReference>
<dbReference type="GO" id="GO:1990542">
    <property type="term" value="P:mitochondrial transmembrane transport"/>
    <property type="evidence" value="ECO:0007669"/>
    <property type="project" value="InterPro"/>
</dbReference>
<keyword evidence="3 11" id="KW-0813">Transport</keyword>
<evidence type="ECO:0000256" key="4">
    <source>
        <dbReference type="ARBA" id="ARBA00022692"/>
    </source>
</evidence>
<evidence type="ECO:0000256" key="1">
    <source>
        <dbReference type="ARBA" id="ARBA00004448"/>
    </source>
</evidence>
<keyword evidence="7 12" id="KW-1133">Transmembrane helix</keyword>
<keyword evidence="5" id="KW-0677">Repeat</keyword>
<evidence type="ECO:0008006" key="15">
    <source>
        <dbReference type="Google" id="ProtNLM"/>
    </source>
</evidence>
<dbReference type="PANTHER" id="PTHR45760">
    <property type="entry name" value="FI19922P1-RELATED"/>
    <property type="match status" value="1"/>
</dbReference>
<dbReference type="PANTHER" id="PTHR45760:SF2">
    <property type="entry name" value="FI19922P1-RELATED"/>
    <property type="match status" value="1"/>
</dbReference>
<evidence type="ECO:0000256" key="6">
    <source>
        <dbReference type="ARBA" id="ARBA00022792"/>
    </source>
</evidence>
<evidence type="ECO:0000256" key="2">
    <source>
        <dbReference type="ARBA" id="ARBA00006375"/>
    </source>
</evidence>
<dbReference type="SUPFAM" id="SSF103506">
    <property type="entry name" value="Mitochondrial carrier"/>
    <property type="match status" value="1"/>
</dbReference>
<evidence type="ECO:0000256" key="11">
    <source>
        <dbReference type="RuleBase" id="RU000488"/>
    </source>
</evidence>
<comment type="caution">
    <text evidence="13">The sequence shown here is derived from an EMBL/GenBank/DDBJ whole genome shotgun (WGS) entry which is preliminary data.</text>
</comment>
<name>A0AAW1TMA5_9CUCU</name>
<evidence type="ECO:0000256" key="5">
    <source>
        <dbReference type="ARBA" id="ARBA00022737"/>
    </source>
</evidence>
<keyword evidence="4 10" id="KW-0812">Transmembrane</keyword>
<comment type="subcellular location">
    <subcellularLocation>
        <location evidence="1">Mitochondrion inner membrane</location>
        <topology evidence="1">Multi-pass membrane protein</topology>
    </subcellularLocation>
</comment>
<dbReference type="InterPro" id="IPR018108">
    <property type="entry name" value="MCP_transmembrane"/>
</dbReference>
<feature type="repeat" description="Solcar" evidence="10">
    <location>
        <begin position="248"/>
        <end position="343"/>
    </location>
</feature>
<feature type="repeat" description="Solcar" evidence="10">
    <location>
        <begin position="157"/>
        <end position="241"/>
    </location>
</feature>
<keyword evidence="14" id="KW-1185">Reference proteome</keyword>
<feature type="transmembrane region" description="Helical" evidence="12">
    <location>
        <begin position="111"/>
        <end position="132"/>
    </location>
</feature>
<sequence>MSMDSDNPDSLPMPEDVEFGITPAQQALASCTGAVVTSLLVTPLDVVKIRLQAQQQNNASKCFLYCNGLMDHFCGCRPQDFQKQWFARPGHFNGTLDAFYKIAKFEGITSLWSGLSPTLVLAVPATIVYFVAYEQFRLTLKQQYNAKKPTNVSHLEQPFWIPLISGGTARIFSVSLVSPLELIRTKMQSQRLSYYEIRQALKMLVKQDGFGALWMGVIPTLCRDVPFSAIYWTNYEALKTILWTSNQPSFSKSFISGGLAGMIAATCTTPFDVVKTHQQIKLGEKTIYEGNSKTMVGSFYETFKHILKLYGVRGLFAGLLPRVIKVAPSCAIMISSFEYGKIFFNRLANERHLSNISSIEKNLM</sequence>
<dbReference type="Pfam" id="PF00153">
    <property type="entry name" value="Mito_carr"/>
    <property type="match status" value="3"/>
</dbReference>
<proteinExistence type="inferred from homology"/>
<evidence type="ECO:0000313" key="13">
    <source>
        <dbReference type="EMBL" id="KAK9871358.1"/>
    </source>
</evidence>
<dbReference type="InterPro" id="IPR045315">
    <property type="entry name" value="Mtm1-like"/>
</dbReference>
<dbReference type="Gene3D" id="1.50.40.10">
    <property type="entry name" value="Mitochondrial carrier domain"/>
    <property type="match status" value="1"/>
</dbReference>
<feature type="repeat" description="Solcar" evidence="10">
    <location>
        <begin position="21"/>
        <end position="139"/>
    </location>
</feature>
<evidence type="ECO:0000256" key="7">
    <source>
        <dbReference type="ARBA" id="ARBA00022989"/>
    </source>
</evidence>